<evidence type="ECO:0000256" key="11">
    <source>
        <dbReference type="ARBA" id="ARBA00023211"/>
    </source>
</evidence>
<comment type="domain">
    <text evidence="13">Has 2 endonuclease domains. The discontinuous RuvC-like domain cleaves the target DNA noncomplementary to crRNA while the HNH nuclease domain cleaves the target DNA complementary to crRNA.</text>
</comment>
<dbReference type="EC" id="3.1.-.-" evidence="13"/>
<dbReference type="Pfam" id="PF22702">
    <property type="entry name" value="Cas9_RuvC"/>
    <property type="match status" value="1"/>
</dbReference>
<evidence type="ECO:0000256" key="3">
    <source>
        <dbReference type="ARBA" id="ARBA00022722"/>
    </source>
</evidence>
<keyword evidence="7 13" id="KW-0460">Magnesium</keyword>
<dbReference type="HAMAP" id="MF_01480">
    <property type="entry name" value="Cas9"/>
    <property type="match status" value="1"/>
</dbReference>
<dbReference type="PROSITE" id="PS51749">
    <property type="entry name" value="HNH_CAS9"/>
    <property type="match status" value="1"/>
</dbReference>
<feature type="binding site" evidence="13">
    <location>
        <position position="979"/>
    </location>
    <ligand>
        <name>Mg(2+)</name>
        <dbReference type="ChEBI" id="CHEBI:18420"/>
        <label>2</label>
    </ligand>
</feature>
<proteinExistence type="inferred from homology"/>
<dbReference type="Gene3D" id="1.10.30.50">
    <property type="match status" value="1"/>
</dbReference>
<reference evidence="15 16" key="1">
    <citation type="submission" date="2016-04" db="EMBL/GenBank/DDBJ databases">
        <title>Draft genome of an Enterococcus thailandicus strain isolated from bovine feces.</title>
        <authorList>
            <person name="Beukers A.G."/>
            <person name="Zaheer R."/>
            <person name="Goji N."/>
            <person name="Cook S.R."/>
            <person name="Amoako K."/>
            <person name="Chaves A.V."/>
            <person name="Ward M.P."/>
            <person name="Mcallister T.A."/>
        </authorList>
    </citation>
    <scope>NUCLEOTIDE SEQUENCE [LARGE SCALE GENOMIC DNA]</scope>
    <source>
        <strain evidence="15 16">F0711D 46</strain>
    </source>
</reference>
<dbReference type="InterPro" id="IPR033114">
    <property type="entry name" value="HNH_CAS9"/>
</dbReference>
<evidence type="ECO:0000256" key="4">
    <source>
        <dbReference type="ARBA" id="ARBA00022723"/>
    </source>
</evidence>
<evidence type="ECO:0000256" key="6">
    <source>
        <dbReference type="ARBA" id="ARBA00022801"/>
    </source>
</evidence>
<evidence type="ECO:0000256" key="10">
    <source>
        <dbReference type="ARBA" id="ARBA00023125"/>
    </source>
</evidence>
<feature type="active site" description="For RuvC-like nuclease domain" evidence="13">
    <location>
        <position position="10"/>
    </location>
</feature>
<dbReference type="Pfam" id="PF13395">
    <property type="entry name" value="HNH_4"/>
    <property type="match status" value="1"/>
</dbReference>
<comment type="function">
    <text evidence="13">CRISPR (clustered regularly interspaced short palindromic repeat) is an adaptive immune system that provides protection against mobile genetic elements (viruses, transposable elements and conjugative plasmids). CRISPR clusters contain spacers, sequences complementary to antecedent mobile elements, and target invading nucleic acids. CRISPR clusters are transcribed and processed into CRISPR RNA (crRNA). In type II CRISPR systems correct processing of pre-crRNA requires a trans-encoded small RNA (tracrRNA), endogenous ribonuclease 3 (rnc) and this protein. The tracrRNA serves as a guide for ribonuclease 3-aided processing of pre-crRNA. Subsequently Cas9/crRNA/tracrRNA endonucleolytically cleaves linear or circular dsDNA target complementary to the spacer; Cas9 is inactive in the absence of the 2 guide RNAs (gRNA). Cas9 recognizes the protospacer adjacent motif (PAM) in the CRISPR repeat sequences to help distinguish self versus nonself, as targets within the bacterial CRISPR locus do not have PAMs. PAM recognition is also required for catalytic activity.</text>
</comment>
<dbReference type="InterPro" id="IPR055228">
    <property type="entry name" value="Cas9_RuvC"/>
</dbReference>
<dbReference type="InterPro" id="IPR032237">
    <property type="entry name" value="Cas9_PI"/>
</dbReference>
<evidence type="ECO:0000256" key="13">
    <source>
        <dbReference type="HAMAP-Rule" id="MF_01480"/>
    </source>
</evidence>
<dbReference type="GO" id="GO:0051607">
    <property type="term" value="P:defense response to virus"/>
    <property type="evidence" value="ECO:0007669"/>
    <property type="project" value="UniProtKB-UniRule"/>
</dbReference>
<feature type="binding site" evidence="13">
    <location>
        <position position="760"/>
    </location>
    <ligand>
        <name>Mg(2+)</name>
        <dbReference type="ChEBI" id="CHEBI:18420"/>
        <label>1</label>
    </ligand>
</feature>
<comment type="similarity">
    <text evidence="13">Belongs to the CRISPR-associated Cas9 family.</text>
</comment>
<dbReference type="EMBL" id="LWMN01000012">
    <property type="protein sequence ID" value="OAQ55586.1"/>
    <property type="molecule type" value="Genomic_DNA"/>
</dbReference>
<feature type="active site" description="Proton acceptor for HNH nuclease domain" evidence="13">
    <location>
        <position position="840"/>
    </location>
</feature>
<dbReference type="GO" id="GO:0003677">
    <property type="term" value="F:DNA binding"/>
    <property type="evidence" value="ECO:0007669"/>
    <property type="project" value="UniProtKB-UniRule"/>
</dbReference>
<evidence type="ECO:0000256" key="12">
    <source>
        <dbReference type="ARBA" id="ARBA00046380"/>
    </source>
</evidence>
<sequence length="1327" mass="153764">MKKNYTIGLDIGTASVGWAVLTEDYELIKRKMKISGNTQKKAVKKNFWGVRLFEQGETAEGRRLKRTTRRRIARRRQRIQYLRTIFDEGMNQVDANFFARLDESFSIIDEKENERHPIFGNVAEEAAYHEQFPTIYHLREHLANSSEQADLRLVYLALAHIIKFRGHFLIEGELNTENSSVSGTFEQFIKVYNETFNVEKALDLTVDLDGIAEQKISRMKRAELILSLFPEEKSTGDFAQFIKMIVGNQGNVKKTFSLNEDAKIQFSKEEYEENLETLLAEIGEDFRSVFDAAKSVYDAISLANILKVTDATTRAKLSSSMVVRFTDHKEDLKTLKRFVRENLPDEYDDLFKNKKVAGYAGYIDGNETQEAFYKYLKKTLAKATGAEGFLAKMEQEDFLRKQRTFDNGVIPYQLHLEELKAIIKNQKSYYSFLDEEKISQLMTFRIPYYVGPLAKEKGQFAWLTRKEMGKITPWNLNEKVDIEKSATDFVERMTNNDSYLPMEKVLPKHSLLYETFTVYNELTKVRYIDDNGRAQNFSSKEKRQIINELFKQQRKVKKEMLEAFLKNEYGIENPKVEGIEKSFNACLGTYHDLIKLGIRPELFEQPEHEQQFEQIVKILTVFEDRKMRRKQLEKFSNILTEEEQKQLERKHYKGWGRLSAKLIHGIVDQKTQKTILDYLIDDDDLPKNRNRNFMQLINDENLSFKEEIEKIAFDNDKSTEEIVQELAGSPAIKKGILQSLKIVEEIIDIMGELPTNIVVEMARENQTTAQGNRASKARMKYLEESIKKLGSSILEDEPISKDANLLRNDRLFLYYLQNGRDMYTGNELDINNLSSYDIDHIVPQSFVKDDSIDNRVLTTSSMNRGKSNTVPAESVVKKMRPTWERLLASGLISKKKFSYLTKATNGGLTEEDKAHFIQRQLVETRQITKNVAQILHQKYNNEQLSEKPVRVITLKSALASQFRKDFSLYKIRELNDYHHAQDAYLNGVIAQALLKVYPKLEPEFVYGEYQKVSIRALNKATAKKEFYSNIMNFFTSDEMVANEETGEVLWNRQRDIKTIKKVMNYHQMNIVKKVEIQTGAFTKESILPKGPSKKLIARKNNWAPVNYGGVDSPTVAYSVIITHEKGKAAKVVQQLVGIKILERQAFEQDEVAFLEEKGFIHPKVQLKLPKYSLYQFADGRRRLLASAEESQKGNQMVLPVHLIELLYHAKHVSDSSGKSLEYLNEHRHEFAELLEAILQFTEQYIDAGKNQKKVRDLYEKNQDADMRELASSFIQLLQLNKQGAPADFKFFGETIPRRRYKNTAEIVDATFINQSITGLYETQKRLV</sequence>
<evidence type="ECO:0000256" key="5">
    <source>
        <dbReference type="ARBA" id="ARBA00022759"/>
    </source>
</evidence>
<dbReference type="GO" id="GO:0003723">
    <property type="term" value="F:RNA binding"/>
    <property type="evidence" value="ECO:0007669"/>
    <property type="project" value="UniProtKB-UniRule"/>
</dbReference>
<comment type="caution">
    <text evidence="15">The sequence shown here is derived from an EMBL/GenBank/DDBJ whole genome shotgun (WGS) entry which is preliminary data.</text>
</comment>
<dbReference type="Pfam" id="PF16595">
    <property type="entry name" value="Cas9_PI"/>
    <property type="match status" value="1"/>
</dbReference>
<dbReference type="GO" id="GO:0016787">
    <property type="term" value="F:hydrolase activity"/>
    <property type="evidence" value="ECO:0007669"/>
    <property type="project" value="UniProtKB-KW"/>
</dbReference>
<keyword evidence="5 13" id="KW-0255">Endonuclease</keyword>
<dbReference type="Gene3D" id="3.30.420.10">
    <property type="entry name" value="Ribonuclease H-like superfamily/Ribonuclease H"/>
    <property type="match status" value="1"/>
</dbReference>
<evidence type="ECO:0000256" key="1">
    <source>
        <dbReference type="ARBA" id="ARBA00001946"/>
    </source>
</evidence>
<name>A0A179EQS1_ENTTH</name>
<dbReference type="InterPro" id="IPR036397">
    <property type="entry name" value="RNaseH_sf"/>
</dbReference>
<evidence type="ECO:0000313" key="16">
    <source>
        <dbReference type="Proteomes" id="UP000078516"/>
    </source>
</evidence>
<evidence type="ECO:0000256" key="7">
    <source>
        <dbReference type="ARBA" id="ARBA00022842"/>
    </source>
</evidence>
<dbReference type="InterPro" id="IPR032240">
    <property type="entry name" value="Cas9_REC"/>
</dbReference>
<keyword evidence="16" id="KW-1185">Reference proteome</keyword>
<comment type="subunit">
    <text evidence="12 13">Monomer. Binds crRNA and tracrRNA.</text>
</comment>
<feature type="binding site" evidence="13">
    <location>
        <position position="10"/>
    </location>
    <ligand>
        <name>Mg(2+)</name>
        <dbReference type="ChEBI" id="CHEBI:18420"/>
        <label>1</label>
    </ligand>
</feature>
<dbReference type="Proteomes" id="UP000078516">
    <property type="component" value="Unassembled WGS sequence"/>
</dbReference>
<comment type="cofactor">
    <cofactor evidence="1 13">
        <name>Mg(2+)</name>
        <dbReference type="ChEBI" id="CHEBI:18420"/>
    </cofactor>
</comment>
<dbReference type="RefSeq" id="WP_067483147.1">
    <property type="nucleotide sequence ID" value="NZ_LWMN01000012.1"/>
</dbReference>
<dbReference type="InterPro" id="IPR003615">
    <property type="entry name" value="HNH_nuc"/>
</dbReference>
<feature type="binding site" evidence="13">
    <location>
        <position position="10"/>
    </location>
    <ligand>
        <name>Mg(2+)</name>
        <dbReference type="ChEBI" id="CHEBI:18420"/>
        <label>2</label>
    </ligand>
</feature>
<dbReference type="GO" id="GO:0004519">
    <property type="term" value="F:endonuclease activity"/>
    <property type="evidence" value="ECO:0007669"/>
    <property type="project" value="UniProtKB-UniRule"/>
</dbReference>
<organism evidence="15 16">
    <name type="scientific">Enterococcus thailandicus</name>
    <dbReference type="NCBI Taxonomy" id="417368"/>
    <lineage>
        <taxon>Bacteria</taxon>
        <taxon>Bacillati</taxon>
        <taxon>Bacillota</taxon>
        <taxon>Bacilli</taxon>
        <taxon>Lactobacillales</taxon>
        <taxon>Enterococcaceae</taxon>
        <taxon>Enterococcus</taxon>
    </lineage>
</organism>
<dbReference type="Pfam" id="PF16592">
    <property type="entry name" value="Cas9_REC"/>
    <property type="match status" value="1"/>
</dbReference>
<accession>A0A179EQS1</accession>
<keyword evidence="11" id="KW-0464">Manganese</keyword>
<evidence type="ECO:0000256" key="8">
    <source>
        <dbReference type="ARBA" id="ARBA00022884"/>
    </source>
</evidence>
<keyword evidence="6 13" id="KW-0378">Hydrolase</keyword>
<dbReference type="NCBIfam" id="TIGR01865">
    <property type="entry name" value="cas_Csn1"/>
    <property type="match status" value="1"/>
</dbReference>
<feature type="domain" description="HNH Cas9-type" evidence="14">
    <location>
        <begin position="764"/>
        <end position="921"/>
    </location>
</feature>
<evidence type="ECO:0000256" key="9">
    <source>
        <dbReference type="ARBA" id="ARBA00023118"/>
    </source>
</evidence>
<evidence type="ECO:0000259" key="14">
    <source>
        <dbReference type="PROSITE" id="PS51749"/>
    </source>
</evidence>
<feature type="binding site" evidence="13">
    <location>
        <position position="764"/>
    </location>
    <ligand>
        <name>Mg(2+)</name>
        <dbReference type="ChEBI" id="CHEBI:18420"/>
        <label>1</label>
    </ligand>
</feature>
<dbReference type="GO" id="GO:0046872">
    <property type="term" value="F:metal ion binding"/>
    <property type="evidence" value="ECO:0007669"/>
    <property type="project" value="UniProtKB-UniRule"/>
</dbReference>
<keyword evidence="8 13" id="KW-0694">RNA-binding</keyword>
<keyword evidence="9 13" id="KW-0051">Antiviral defense</keyword>
<keyword evidence="3 13" id="KW-0540">Nuclease</keyword>
<evidence type="ECO:0000256" key="2">
    <source>
        <dbReference type="ARBA" id="ARBA00005244"/>
    </source>
</evidence>
<keyword evidence="10 13" id="KW-0238">DNA-binding</keyword>
<keyword evidence="4 13" id="KW-0479">Metal-binding</keyword>
<dbReference type="InterPro" id="IPR028629">
    <property type="entry name" value="Cas9"/>
</dbReference>
<protein>
    <recommendedName>
        <fullName evidence="13">CRISPR-associated endonuclease Cas9</fullName>
        <ecNumber evidence="13">3.1.-.-</ecNumber>
    </recommendedName>
</protein>
<gene>
    <name evidence="13" type="primary">cas9</name>
    <name evidence="15" type="ORF">A6E74_05865</name>
</gene>
<comment type="similarity">
    <text evidence="2">Belongs to the CRISPR-associated protein Cas9 family. Subtype II-A subfamily.</text>
</comment>
<feature type="binding site" evidence="13">
    <location>
        <position position="764"/>
    </location>
    <ligand>
        <name>Mg(2+)</name>
        <dbReference type="ChEBI" id="CHEBI:18420"/>
        <label>2</label>
    </ligand>
</feature>
<evidence type="ECO:0000313" key="15">
    <source>
        <dbReference type="EMBL" id="OAQ55586.1"/>
    </source>
</evidence>
<dbReference type="GO" id="GO:0043571">
    <property type="term" value="P:maintenance of CRISPR repeat elements"/>
    <property type="evidence" value="ECO:0007669"/>
    <property type="project" value="UniProtKB-UniRule"/>
</dbReference>